<proteinExistence type="predicted"/>
<name>E3I293_RHOVT</name>
<reference evidence="2" key="1">
    <citation type="journal article" date="2011" name="J. Bacteriol.">
        <title>Genome sequences of eight morphologically diverse alphaproteobacteria.</title>
        <authorList>
            <consortium name="US DOE Joint Genome Institute"/>
            <person name="Brown P.J."/>
            <person name="Kysela D.T."/>
            <person name="Buechlein A."/>
            <person name="Hemmerich C."/>
            <person name="Brun Y.V."/>
        </authorList>
    </citation>
    <scope>NUCLEOTIDE SEQUENCE [LARGE SCALE GENOMIC DNA]</scope>
    <source>
        <strain evidence="2">ATCC 17100 / ATH 3.1.1 / DSM 162 / LMG 4299</strain>
    </source>
</reference>
<gene>
    <name evidence="1" type="ordered locus">Rvan_3293</name>
</gene>
<keyword evidence="2" id="KW-1185">Reference proteome</keyword>
<accession>E3I293</accession>
<dbReference type="EMBL" id="CP002292">
    <property type="protein sequence ID" value="ADP72480.1"/>
    <property type="molecule type" value="Genomic_DNA"/>
</dbReference>
<evidence type="ECO:0000313" key="1">
    <source>
        <dbReference type="EMBL" id="ADP72480.1"/>
    </source>
</evidence>
<sequence length="90" mass="9406">MALSKIGVPERQQPFIGIGKILVENLECRGDGADGRAHAALRVTSPGVMGRQETFPVGIGLVRNQGLSGIQLCIRDLVWVGPTNGPNGSG</sequence>
<dbReference type="AlphaFoldDB" id="E3I293"/>
<organism evidence="1 2">
    <name type="scientific">Rhodomicrobium vannielii (strain ATCC 17100 / DSM 162 / LMG 4299 / NCIMB 10020 / ATH 3.1.1)</name>
    <dbReference type="NCBI Taxonomy" id="648757"/>
    <lineage>
        <taxon>Bacteria</taxon>
        <taxon>Pseudomonadati</taxon>
        <taxon>Pseudomonadota</taxon>
        <taxon>Alphaproteobacteria</taxon>
        <taxon>Hyphomicrobiales</taxon>
        <taxon>Hyphomicrobiaceae</taxon>
        <taxon>Rhodomicrobium</taxon>
    </lineage>
</organism>
<dbReference type="KEGG" id="rva:Rvan_3293"/>
<protein>
    <submittedName>
        <fullName evidence="1">Uncharacterized protein</fullName>
    </submittedName>
</protein>
<dbReference type="HOGENOM" id="CLU_2438855_0_0_5"/>
<dbReference type="Proteomes" id="UP000001399">
    <property type="component" value="Chromosome"/>
</dbReference>
<evidence type="ECO:0000313" key="2">
    <source>
        <dbReference type="Proteomes" id="UP000001399"/>
    </source>
</evidence>